<feature type="domain" description="Cell wall hydrolase SleB" evidence="1">
    <location>
        <begin position="92"/>
        <end position="189"/>
    </location>
</feature>
<organism evidence="2 3">
    <name type="scientific">Bosea minatitlanensis</name>
    <dbReference type="NCBI Taxonomy" id="128782"/>
    <lineage>
        <taxon>Bacteria</taxon>
        <taxon>Pseudomonadati</taxon>
        <taxon>Pseudomonadota</taxon>
        <taxon>Alphaproteobacteria</taxon>
        <taxon>Hyphomicrobiales</taxon>
        <taxon>Boseaceae</taxon>
        <taxon>Bosea</taxon>
    </lineage>
</organism>
<name>A0ABW0F4A1_9HYPH</name>
<dbReference type="Pfam" id="PF07486">
    <property type="entry name" value="Hydrolase_2"/>
    <property type="match status" value="1"/>
</dbReference>
<keyword evidence="3" id="KW-1185">Reference proteome</keyword>
<evidence type="ECO:0000259" key="1">
    <source>
        <dbReference type="Pfam" id="PF07486"/>
    </source>
</evidence>
<dbReference type="InterPro" id="IPR011105">
    <property type="entry name" value="Cell_wall_hydrolase_SleB"/>
</dbReference>
<sequence>MKRTAIAAHGPRSGGIRRHGGKAVPLLIALAAPMLGACSLSPVETAATSAAPAPASKDPVQARKRAVALAKADPREKDCLVRAMYFESNRSSEAGLLGVGTVVMNRVESAKYPETICGVVGAPRQFASGVLTRPMTEKVLPKIEAIAEDILNGRRNEAVGNAKHFHTAGLRFSYTNMHYVTVAGGNAFYVKGERPQRRRIEEEPRYQLASAAEPAAPAPLAMASSAASVAPSAFASAPLAFAPEAAAPAAPQFDSAAVRLVRNAPLPPGRPLDLDTPKGAARAFLAPSKADQRLADQRLAALLPPASPMRGTISAQ</sequence>
<gene>
    <name evidence="2" type="ORF">ACFPK2_10330</name>
</gene>
<dbReference type="RefSeq" id="WP_377785413.1">
    <property type="nucleotide sequence ID" value="NZ_JBHSLI010000003.1"/>
</dbReference>
<dbReference type="InterPro" id="IPR042047">
    <property type="entry name" value="SleB_dom1"/>
</dbReference>
<keyword evidence="2" id="KW-0378">Hydrolase</keyword>
<proteinExistence type="predicted"/>
<dbReference type="GO" id="GO:0016787">
    <property type="term" value="F:hydrolase activity"/>
    <property type="evidence" value="ECO:0007669"/>
    <property type="project" value="UniProtKB-KW"/>
</dbReference>
<reference evidence="3" key="1">
    <citation type="journal article" date="2019" name="Int. J. Syst. Evol. Microbiol.">
        <title>The Global Catalogue of Microorganisms (GCM) 10K type strain sequencing project: providing services to taxonomists for standard genome sequencing and annotation.</title>
        <authorList>
            <consortium name="The Broad Institute Genomics Platform"/>
            <consortium name="The Broad Institute Genome Sequencing Center for Infectious Disease"/>
            <person name="Wu L."/>
            <person name="Ma J."/>
        </authorList>
    </citation>
    <scope>NUCLEOTIDE SEQUENCE [LARGE SCALE GENOMIC DNA]</scope>
    <source>
        <strain evidence="3">CGMCC 1.15643</strain>
    </source>
</reference>
<evidence type="ECO:0000313" key="2">
    <source>
        <dbReference type="EMBL" id="MFC5293383.1"/>
    </source>
</evidence>
<dbReference type="Proteomes" id="UP001595976">
    <property type="component" value="Unassembled WGS sequence"/>
</dbReference>
<dbReference type="Gene3D" id="1.10.10.2520">
    <property type="entry name" value="Cell wall hydrolase SleB, domain 1"/>
    <property type="match status" value="1"/>
</dbReference>
<protein>
    <submittedName>
        <fullName evidence="2">Cell wall hydrolase</fullName>
    </submittedName>
</protein>
<evidence type="ECO:0000313" key="3">
    <source>
        <dbReference type="Proteomes" id="UP001595976"/>
    </source>
</evidence>
<comment type="caution">
    <text evidence="2">The sequence shown here is derived from an EMBL/GenBank/DDBJ whole genome shotgun (WGS) entry which is preliminary data.</text>
</comment>
<accession>A0ABW0F4A1</accession>
<dbReference type="EMBL" id="JBHSLI010000003">
    <property type="protein sequence ID" value="MFC5293383.1"/>
    <property type="molecule type" value="Genomic_DNA"/>
</dbReference>